<dbReference type="GO" id="GO:0016746">
    <property type="term" value="F:acyltransferase activity"/>
    <property type="evidence" value="ECO:0007669"/>
    <property type="project" value="UniProtKB-KW"/>
</dbReference>
<dbReference type="Pfam" id="PF18313">
    <property type="entry name" value="TLP1_add_C"/>
    <property type="match status" value="1"/>
</dbReference>
<sequence length="522" mass="56600">MAGGRFIPVVVGVGDIKNKSSKVEDAIEPLQLMLQATSVAIKDTGLSLSTAKKLQSSIDSVSVVNTWTWSYDDLPGLLSEKLGITPSHKVLSIHAGSSPAKLFDEAARRISLGESKVAVVTGGEALASLGACAAAGKLPPPGWTKTSESGRALSLSDITGQGRRNLGTTHSVGLPIHVYPLYENAFRAHRNQTLQENDKESARLYANFAKVAEQNPLAWNYGQLAATEETIQTVSKKNRMICYPYPLLMNAFNNVNLAGTCLLTSTEYARELGIPENRWIYPLGGAGTDDSEYFWERPNFYSSPALSRSLDAGLEISGLTKDDIDIFDFYSCFPIIPKLACHHLGLSITNPPKPITLLGGLTSFGGAGNNYSMHAITEMVRKLRKGPALHGLILANGGVVTHQHVICLSSKPRNHHSPYPAKNPLPALTTDWQVPPIEAQAHGEAIIETYTVEFHRDGSPLRGYIVGRLKENGHRFLANHADQNTLLQLSSGVKEQIGRAGWVRTAEDGRNLFTFDDKGGKL</sequence>
<name>A0A2T3BBZ7_AMORE</name>
<dbReference type="RefSeq" id="XP_024724419.1">
    <property type="nucleotide sequence ID" value="XM_024861610.1"/>
</dbReference>
<accession>A0A2T3BBZ7</accession>
<dbReference type="InterPro" id="IPR040771">
    <property type="entry name" value="TLP1_add_C"/>
</dbReference>
<keyword evidence="3" id="KW-0012">Acyltransferase</keyword>
<dbReference type="OrthoDB" id="435240at2759"/>
<evidence type="ECO:0000256" key="1">
    <source>
        <dbReference type="ARBA" id="ARBA00010982"/>
    </source>
</evidence>
<dbReference type="STRING" id="857342.A0A2T3BBZ7"/>
<dbReference type="EMBL" id="KZ679007">
    <property type="protein sequence ID" value="PSS25820.1"/>
    <property type="molecule type" value="Genomic_DNA"/>
</dbReference>
<dbReference type="GeneID" id="36569691"/>
<dbReference type="AlphaFoldDB" id="A0A2T3BBZ7"/>
<keyword evidence="2" id="KW-0808">Transferase</keyword>
<dbReference type="Gene3D" id="3.40.47.10">
    <property type="match status" value="1"/>
</dbReference>
<dbReference type="InParanoid" id="A0A2T3BBZ7"/>
<reference evidence="5 6" key="1">
    <citation type="journal article" date="2018" name="New Phytol.">
        <title>Comparative genomics and transcriptomics depict ericoid mycorrhizal fungi as versatile saprotrophs and plant mutualists.</title>
        <authorList>
            <person name="Martino E."/>
            <person name="Morin E."/>
            <person name="Grelet G.A."/>
            <person name="Kuo A."/>
            <person name="Kohler A."/>
            <person name="Daghino S."/>
            <person name="Barry K.W."/>
            <person name="Cichocki N."/>
            <person name="Clum A."/>
            <person name="Dockter R.B."/>
            <person name="Hainaut M."/>
            <person name="Kuo R.C."/>
            <person name="LaButti K."/>
            <person name="Lindahl B.D."/>
            <person name="Lindquist E.A."/>
            <person name="Lipzen A."/>
            <person name="Khouja H.R."/>
            <person name="Magnuson J."/>
            <person name="Murat C."/>
            <person name="Ohm R.A."/>
            <person name="Singer S.W."/>
            <person name="Spatafora J.W."/>
            <person name="Wang M."/>
            <person name="Veneault-Fourrey C."/>
            <person name="Henrissat B."/>
            <person name="Grigoriev I.V."/>
            <person name="Martin F.M."/>
            <person name="Perotto S."/>
        </authorList>
    </citation>
    <scope>NUCLEOTIDE SEQUENCE [LARGE SCALE GENOMIC DNA]</scope>
    <source>
        <strain evidence="5 6">ATCC 22711</strain>
    </source>
</reference>
<proteinExistence type="inferred from homology"/>
<evidence type="ECO:0000313" key="5">
    <source>
        <dbReference type="EMBL" id="PSS25820.1"/>
    </source>
</evidence>
<protein>
    <recommendedName>
        <fullName evidence="4">Thiolase-like protein type 1 additional C-terminal domain-containing protein</fullName>
    </recommendedName>
</protein>
<dbReference type="InterPro" id="IPR016039">
    <property type="entry name" value="Thiolase-like"/>
</dbReference>
<keyword evidence="6" id="KW-1185">Reference proteome</keyword>
<evidence type="ECO:0000256" key="2">
    <source>
        <dbReference type="ARBA" id="ARBA00022679"/>
    </source>
</evidence>
<evidence type="ECO:0000259" key="4">
    <source>
        <dbReference type="Pfam" id="PF18313"/>
    </source>
</evidence>
<gene>
    <name evidence="5" type="ORF">M430DRAFT_115904</name>
</gene>
<dbReference type="Gene3D" id="2.40.50.840">
    <property type="match status" value="1"/>
</dbReference>
<feature type="domain" description="Thiolase-like protein type 1 additional C-terminal" evidence="4">
    <location>
        <begin position="424"/>
        <end position="506"/>
    </location>
</feature>
<dbReference type="PANTHER" id="PTHR18919">
    <property type="entry name" value="ACETYL-COA C-ACYLTRANSFERASE"/>
    <property type="match status" value="1"/>
</dbReference>
<dbReference type="Proteomes" id="UP000241818">
    <property type="component" value="Unassembled WGS sequence"/>
</dbReference>
<dbReference type="PANTHER" id="PTHR18919:SF139">
    <property type="entry name" value="THIOLASE-LIKE PROTEIN TYPE 1 ADDITIONAL C-TERMINAL DOMAIN-CONTAINING PROTEIN"/>
    <property type="match status" value="1"/>
</dbReference>
<dbReference type="SUPFAM" id="SSF53901">
    <property type="entry name" value="Thiolase-like"/>
    <property type="match status" value="1"/>
</dbReference>
<comment type="similarity">
    <text evidence="1">Belongs to the thiolase-like superfamily. Thiolase family.</text>
</comment>
<evidence type="ECO:0000313" key="6">
    <source>
        <dbReference type="Proteomes" id="UP000241818"/>
    </source>
</evidence>
<evidence type="ECO:0000256" key="3">
    <source>
        <dbReference type="ARBA" id="ARBA00023315"/>
    </source>
</evidence>
<organism evidence="5 6">
    <name type="scientific">Amorphotheca resinae ATCC 22711</name>
    <dbReference type="NCBI Taxonomy" id="857342"/>
    <lineage>
        <taxon>Eukaryota</taxon>
        <taxon>Fungi</taxon>
        <taxon>Dikarya</taxon>
        <taxon>Ascomycota</taxon>
        <taxon>Pezizomycotina</taxon>
        <taxon>Leotiomycetes</taxon>
        <taxon>Helotiales</taxon>
        <taxon>Amorphothecaceae</taxon>
        <taxon>Amorphotheca</taxon>
    </lineage>
</organism>